<dbReference type="Gene3D" id="3.30.70.100">
    <property type="match status" value="2"/>
</dbReference>
<dbReference type="SUPFAM" id="SSF55008">
    <property type="entry name" value="HMA, heavy metal-associated domain"/>
    <property type="match status" value="2"/>
</dbReference>
<evidence type="ECO:0000256" key="3">
    <source>
        <dbReference type="ARBA" id="ARBA00023288"/>
    </source>
</evidence>
<keyword evidence="10" id="KW-1185">Reference proteome</keyword>
<protein>
    <recommendedName>
        <fullName evidence="8">HMA domain-containing protein</fullName>
    </recommendedName>
</protein>
<dbReference type="InterPro" id="IPR006121">
    <property type="entry name" value="HMA_dom"/>
</dbReference>
<evidence type="ECO:0000256" key="2">
    <source>
        <dbReference type="ARBA" id="ARBA00022723"/>
    </source>
</evidence>
<dbReference type="GO" id="GO:0046872">
    <property type="term" value="F:metal ion binding"/>
    <property type="evidence" value="ECO:0007669"/>
    <property type="project" value="UniProtKB-KW"/>
</dbReference>
<evidence type="ECO:0000256" key="1">
    <source>
        <dbReference type="ARBA" id="ARBA00022481"/>
    </source>
</evidence>
<keyword evidence="4" id="KW-0636">Prenylation</keyword>
<proteinExistence type="inferred from homology"/>
<dbReference type="PANTHER" id="PTHR45811:SF80">
    <property type="entry name" value="COPPER TRANSPORT PROTEIN FAMILY-RELATED"/>
    <property type="match status" value="1"/>
</dbReference>
<keyword evidence="7" id="KW-0812">Transmembrane</keyword>
<evidence type="ECO:0000256" key="6">
    <source>
        <dbReference type="SAM" id="MobiDB-lite"/>
    </source>
</evidence>
<keyword evidence="1" id="KW-0488">Methylation</keyword>
<comment type="similarity">
    <text evidence="5">Belongs to the HIPP family.</text>
</comment>
<organism evidence="9 10">
    <name type="scientific">Acer yangbiense</name>
    <dbReference type="NCBI Taxonomy" id="1000413"/>
    <lineage>
        <taxon>Eukaryota</taxon>
        <taxon>Viridiplantae</taxon>
        <taxon>Streptophyta</taxon>
        <taxon>Embryophyta</taxon>
        <taxon>Tracheophyta</taxon>
        <taxon>Spermatophyta</taxon>
        <taxon>Magnoliopsida</taxon>
        <taxon>eudicotyledons</taxon>
        <taxon>Gunneridae</taxon>
        <taxon>Pentapetalae</taxon>
        <taxon>rosids</taxon>
        <taxon>malvids</taxon>
        <taxon>Sapindales</taxon>
        <taxon>Sapindaceae</taxon>
        <taxon>Hippocastanoideae</taxon>
        <taxon>Acereae</taxon>
        <taxon>Acer</taxon>
    </lineage>
</organism>
<keyword evidence="7" id="KW-0472">Membrane</keyword>
<gene>
    <name evidence="9" type="ORF">EZV62_005954</name>
</gene>
<feature type="region of interest" description="Disordered" evidence="6">
    <location>
        <begin position="71"/>
        <end position="100"/>
    </location>
</feature>
<dbReference type="PROSITE" id="PS50846">
    <property type="entry name" value="HMA_2"/>
    <property type="match status" value="2"/>
</dbReference>
<keyword evidence="7" id="KW-1133">Transmembrane helix</keyword>
<dbReference type="AlphaFoldDB" id="A0A5C7IPP2"/>
<dbReference type="OrthoDB" id="1923658at2759"/>
<reference evidence="10" key="1">
    <citation type="journal article" date="2019" name="Gigascience">
        <title>De novo genome assembly of the endangered Acer yangbiense, a plant species with extremely small populations endemic to Yunnan Province, China.</title>
        <authorList>
            <person name="Yang J."/>
            <person name="Wariss H.M."/>
            <person name="Tao L."/>
            <person name="Zhang R."/>
            <person name="Yun Q."/>
            <person name="Hollingsworth P."/>
            <person name="Dao Z."/>
            <person name="Luo G."/>
            <person name="Guo H."/>
            <person name="Ma Y."/>
            <person name="Sun W."/>
        </authorList>
    </citation>
    <scope>NUCLEOTIDE SEQUENCE [LARGE SCALE GENOMIC DNA]</scope>
    <source>
        <strain evidence="10">cv. Malutang</strain>
    </source>
</reference>
<dbReference type="Proteomes" id="UP000323000">
    <property type="component" value="Chromosome 2"/>
</dbReference>
<accession>A0A5C7IPP2</accession>
<dbReference type="PANTHER" id="PTHR45811">
    <property type="entry name" value="COPPER TRANSPORT PROTEIN FAMILY-RELATED"/>
    <property type="match status" value="1"/>
</dbReference>
<evidence type="ECO:0000256" key="4">
    <source>
        <dbReference type="ARBA" id="ARBA00023289"/>
    </source>
</evidence>
<dbReference type="InterPro" id="IPR036163">
    <property type="entry name" value="HMA_dom_sf"/>
</dbReference>
<name>A0A5C7IPP2_9ROSI</name>
<dbReference type="Pfam" id="PF00403">
    <property type="entry name" value="HMA"/>
    <property type="match status" value="2"/>
</dbReference>
<dbReference type="EMBL" id="VAHF01000002">
    <property type="protein sequence ID" value="TXG71019.1"/>
    <property type="molecule type" value="Genomic_DNA"/>
</dbReference>
<evidence type="ECO:0000256" key="7">
    <source>
        <dbReference type="SAM" id="Phobius"/>
    </source>
</evidence>
<evidence type="ECO:0000313" key="10">
    <source>
        <dbReference type="Proteomes" id="UP000323000"/>
    </source>
</evidence>
<feature type="region of interest" description="Disordered" evidence="6">
    <location>
        <begin position="238"/>
        <end position="267"/>
    </location>
</feature>
<keyword evidence="3" id="KW-0449">Lipoprotein</keyword>
<feature type="transmembrane region" description="Helical" evidence="7">
    <location>
        <begin position="141"/>
        <end position="164"/>
    </location>
</feature>
<feature type="domain" description="HMA" evidence="8">
    <location>
        <begin position="1"/>
        <end position="68"/>
    </location>
</feature>
<keyword evidence="2" id="KW-0479">Metal-binding</keyword>
<evidence type="ECO:0000313" key="9">
    <source>
        <dbReference type="EMBL" id="TXG71019.1"/>
    </source>
</evidence>
<evidence type="ECO:0000256" key="5">
    <source>
        <dbReference type="ARBA" id="ARBA00024045"/>
    </source>
</evidence>
<comment type="caution">
    <text evidence="9">The sequence shown here is derived from an EMBL/GenBank/DDBJ whole genome shotgun (WGS) entry which is preliminary data.</text>
</comment>
<dbReference type="InterPro" id="IPR051863">
    <property type="entry name" value="HIPP"/>
</dbReference>
<sequence length="310" mass="35476">MKKAVMKLELHDDRAKKKAMKTVSGISGVDSIQMDTKDRKLTVVGDIDPVEIVGKLRKLCLTEIVSVGPAKEPEKKKEEPKKEEPKKPEDKKKEEPKKAEDLAQHQKYYQAYYNSHPNYYLIAQHQPHYLHRSAVEEDPNACIIFCFFFFFFFLVSGSFLGNAYQLLKEKAVMKLDLRDERAKKKAMKTVSGISGVDSIQMDMKDKKLTVVGDIDPVDIVGKLRKLCYTEIVSVGPAKEPEKKKEEPKKEEPKKPEDKKKEDAKKAEELAQLQKLQAIYCGPPNYMIAQHHPHYFHRSAVEEDPNACVIC</sequence>
<feature type="domain" description="HMA" evidence="8">
    <location>
        <begin position="168"/>
        <end position="231"/>
    </location>
</feature>
<evidence type="ECO:0000259" key="8">
    <source>
        <dbReference type="PROSITE" id="PS50846"/>
    </source>
</evidence>